<keyword evidence="4" id="KW-1185">Reference proteome</keyword>
<accession>A0A3N4E8Q0</accession>
<evidence type="ECO:0000313" key="3">
    <source>
        <dbReference type="EMBL" id="RPA34605.1"/>
    </source>
</evidence>
<dbReference type="Pfam" id="PF09905">
    <property type="entry name" value="VF530"/>
    <property type="match status" value="1"/>
</dbReference>
<evidence type="ECO:0000313" key="5">
    <source>
        <dbReference type="Proteomes" id="UP000278855"/>
    </source>
</evidence>
<reference evidence="2 4" key="1">
    <citation type="submission" date="2018-11" db="EMBL/GenBank/DDBJ databases">
        <title>Shewanella sp. M2.</title>
        <authorList>
            <person name="Hwang Y.J."/>
            <person name="Hwang C.Y."/>
        </authorList>
    </citation>
    <scope>NUCLEOTIDE SEQUENCE [LARGE SCALE GENOMIC DNA]</scope>
    <source>
        <strain evidence="2 4">M2</strain>
    </source>
</reference>
<evidence type="ECO:0000256" key="1">
    <source>
        <dbReference type="SAM" id="MobiDB-lite"/>
    </source>
</evidence>
<dbReference type="Gene3D" id="1.10.720.30">
    <property type="entry name" value="SAP domain"/>
    <property type="match status" value="1"/>
</dbReference>
<dbReference type="Proteomes" id="UP000273778">
    <property type="component" value="Chromosome"/>
</dbReference>
<evidence type="ECO:0000313" key="2">
    <source>
        <dbReference type="EMBL" id="AZG36752.1"/>
    </source>
</evidence>
<dbReference type="Proteomes" id="UP000278855">
    <property type="component" value="Unassembled WGS sequence"/>
</dbReference>
<dbReference type="RefSeq" id="WP_124011771.1">
    <property type="nucleotide sequence ID" value="NZ_CP034073.1"/>
</dbReference>
<sequence>MTQANNPLHGIKLETIVTELVEKYGWEELGSRINIQCFKDNPSVKSSLKFLRKTPWARDKVEYLYLKANKLPLPPPKDDNRGSFAAKTRPAKVKTPSAKPVSNKTVAAKAKADSDSDTASTESTTPVNADIWGASSN</sequence>
<dbReference type="KEGG" id="spsr:EGC80_19065"/>
<proteinExistence type="predicted"/>
<reference evidence="3" key="3">
    <citation type="submission" date="2018-11" db="EMBL/GenBank/DDBJ databases">
        <authorList>
            <person name="Hwang Y.J."/>
            <person name="Hwang C.Y."/>
        </authorList>
    </citation>
    <scope>NUCLEOTIDE SEQUENCE</scope>
    <source>
        <strain evidence="3">R106</strain>
    </source>
</reference>
<feature type="region of interest" description="Disordered" evidence="1">
    <location>
        <begin position="72"/>
        <end position="137"/>
    </location>
</feature>
<gene>
    <name evidence="3" type="ORF">EGC77_02725</name>
    <name evidence="2" type="ORF">EGC80_19065</name>
</gene>
<dbReference type="AlphaFoldDB" id="A0A3N4E8Q0"/>
<dbReference type="EMBL" id="RKKB01000001">
    <property type="protein sequence ID" value="RPA34605.1"/>
    <property type="molecule type" value="Genomic_DNA"/>
</dbReference>
<organism evidence="3 5">
    <name type="scientific">Shewanella psychromarinicola</name>
    <dbReference type="NCBI Taxonomy" id="2487742"/>
    <lineage>
        <taxon>Bacteria</taxon>
        <taxon>Pseudomonadati</taxon>
        <taxon>Pseudomonadota</taxon>
        <taxon>Gammaproteobacteria</taxon>
        <taxon>Alteromonadales</taxon>
        <taxon>Shewanellaceae</taxon>
        <taxon>Shewanella</taxon>
    </lineage>
</organism>
<evidence type="ECO:0000313" key="4">
    <source>
        <dbReference type="Proteomes" id="UP000273778"/>
    </source>
</evidence>
<protein>
    <submittedName>
        <fullName evidence="3">DUF2132 domain-containing protein</fullName>
    </submittedName>
</protein>
<dbReference type="InterPro" id="IPR036361">
    <property type="entry name" value="SAP_dom_sf"/>
</dbReference>
<dbReference type="OrthoDB" id="9806870at2"/>
<reference evidence="5" key="2">
    <citation type="submission" date="2018-11" db="EMBL/GenBank/DDBJ databases">
        <title>Shewanella sp. R106.</title>
        <authorList>
            <person name="Hwang Y.J."/>
            <person name="Hwang C.Y."/>
        </authorList>
    </citation>
    <scope>NUCLEOTIDE SEQUENCE [LARGE SCALE GENOMIC DNA]</scope>
    <source>
        <strain evidence="5">R106</strain>
    </source>
</reference>
<dbReference type="GO" id="GO:0003677">
    <property type="term" value="F:DNA binding"/>
    <property type="evidence" value="ECO:0007669"/>
    <property type="project" value="InterPro"/>
</dbReference>
<name>A0A3N4E8Q0_9GAMM</name>
<dbReference type="EMBL" id="CP034073">
    <property type="protein sequence ID" value="AZG36752.1"/>
    <property type="molecule type" value="Genomic_DNA"/>
</dbReference>
<dbReference type="InterPro" id="IPR018668">
    <property type="entry name" value="DNA-binding_VF530-like"/>
</dbReference>